<evidence type="ECO:0000313" key="2">
    <source>
        <dbReference type="EMBL" id="MFB9523082.1"/>
    </source>
</evidence>
<name>A0ABV5PIP3_STRCM</name>
<protein>
    <submittedName>
        <fullName evidence="2">Uncharacterized protein</fullName>
    </submittedName>
</protein>
<comment type="caution">
    <text evidence="2">The sequence shown here is derived from an EMBL/GenBank/DDBJ whole genome shotgun (WGS) entry which is preliminary data.</text>
</comment>
<feature type="compositionally biased region" description="Pro residues" evidence="1">
    <location>
        <begin position="60"/>
        <end position="69"/>
    </location>
</feature>
<feature type="compositionally biased region" description="Basic and acidic residues" evidence="1">
    <location>
        <begin position="100"/>
        <end position="115"/>
    </location>
</feature>
<evidence type="ECO:0000256" key="1">
    <source>
        <dbReference type="SAM" id="MobiDB-lite"/>
    </source>
</evidence>
<feature type="region of interest" description="Disordered" evidence="1">
    <location>
        <begin position="31"/>
        <end position="50"/>
    </location>
</feature>
<reference evidence="2 3" key="1">
    <citation type="submission" date="2024-09" db="EMBL/GenBank/DDBJ databases">
        <authorList>
            <person name="Sun Q."/>
            <person name="Mori K."/>
        </authorList>
    </citation>
    <scope>NUCLEOTIDE SEQUENCE [LARGE SCALE GENOMIC DNA]</scope>
    <source>
        <strain evidence="2 3">JCM 4362</strain>
    </source>
</reference>
<proteinExistence type="predicted"/>
<feature type="region of interest" description="Disordered" evidence="1">
    <location>
        <begin position="1"/>
        <end position="24"/>
    </location>
</feature>
<evidence type="ECO:0000313" key="3">
    <source>
        <dbReference type="Proteomes" id="UP001589718"/>
    </source>
</evidence>
<sequence length="137" mass="14308">MTRHPPAALAGTRPAEGHDTRARPALRCVSVRGAAPGEPPPRTEPGVLTAHRAPWRDAPAPLPEMPPHHTPVALSATVLGQLPASPLPDGLGPQSASVRSADRPPVRQHGQERPGHVVVDAAVMTDSRRGHGPCGKH</sequence>
<organism evidence="2 3">
    <name type="scientific">Streptomyces cremeus</name>
    <dbReference type="NCBI Taxonomy" id="66881"/>
    <lineage>
        <taxon>Bacteria</taxon>
        <taxon>Bacillati</taxon>
        <taxon>Actinomycetota</taxon>
        <taxon>Actinomycetes</taxon>
        <taxon>Kitasatosporales</taxon>
        <taxon>Streptomycetaceae</taxon>
        <taxon>Streptomyces</taxon>
    </lineage>
</organism>
<dbReference type="Proteomes" id="UP001589718">
    <property type="component" value="Unassembled WGS sequence"/>
</dbReference>
<gene>
    <name evidence="2" type="ORF">ACFFTU_24350</name>
</gene>
<feature type="region of interest" description="Disordered" evidence="1">
    <location>
        <begin position="56"/>
        <end position="137"/>
    </location>
</feature>
<dbReference type="EMBL" id="JBHMCR010000016">
    <property type="protein sequence ID" value="MFB9523082.1"/>
    <property type="molecule type" value="Genomic_DNA"/>
</dbReference>
<accession>A0ABV5PIP3</accession>
<dbReference type="RefSeq" id="WP_345219747.1">
    <property type="nucleotide sequence ID" value="NZ_BAAAXE010000002.1"/>
</dbReference>
<keyword evidence="3" id="KW-1185">Reference proteome</keyword>